<dbReference type="Gene3D" id="3.60.21.10">
    <property type="match status" value="1"/>
</dbReference>
<reference evidence="4" key="1">
    <citation type="submission" date="2021-02" db="EMBL/GenBank/DDBJ databases">
        <authorList>
            <person name="Nowell W R."/>
        </authorList>
    </citation>
    <scope>NUCLEOTIDE SEQUENCE</scope>
</reference>
<dbReference type="EMBL" id="CAJOBB010002993">
    <property type="protein sequence ID" value="CAF4013259.1"/>
    <property type="molecule type" value="Genomic_DNA"/>
</dbReference>
<dbReference type="SUPFAM" id="SSF56300">
    <property type="entry name" value="Metallo-dependent phosphatases"/>
    <property type="match status" value="1"/>
</dbReference>
<dbReference type="InterPro" id="IPR029052">
    <property type="entry name" value="Metallo-depent_PP-like"/>
</dbReference>
<sequence>MASNAAKTTRIVCISDTHSRYGFTLPAGDILVHAGDFSMTGEQSEIESFITCLKSLTQYRLKIFIAGNHDMTLQPAFYEKNWERWHRGRKQNYELINRLVRDPSLITNYGIIYLEDQEFVDKVTGLKFYGSIEIKNAWSRIPKDVDILLTHGPPTNILDENTVGIRVGCARLLARVITIKPRLHVFGHIHEAYGRIDQGLTTFVNASTCNQRYEPVQPPIVVDLEMKILR</sequence>
<organism evidence="4 5">
    <name type="scientific">Adineta steineri</name>
    <dbReference type="NCBI Taxonomy" id="433720"/>
    <lineage>
        <taxon>Eukaryota</taxon>
        <taxon>Metazoa</taxon>
        <taxon>Spiralia</taxon>
        <taxon>Gnathifera</taxon>
        <taxon>Rotifera</taxon>
        <taxon>Eurotatoria</taxon>
        <taxon>Bdelloidea</taxon>
        <taxon>Adinetida</taxon>
        <taxon>Adinetidae</taxon>
        <taxon>Adineta</taxon>
    </lineage>
</organism>
<evidence type="ECO:0000313" key="3">
    <source>
        <dbReference type="EMBL" id="CAF0789360.1"/>
    </source>
</evidence>
<protein>
    <recommendedName>
        <fullName evidence="2">Calcineurin-like phosphoesterase domain-containing protein</fullName>
    </recommendedName>
</protein>
<dbReference type="InterPro" id="IPR051693">
    <property type="entry name" value="UPF0046_metallophosphoest"/>
</dbReference>
<name>A0A819P9Y4_9BILA</name>
<dbReference type="GO" id="GO:0016787">
    <property type="term" value="F:hydrolase activity"/>
    <property type="evidence" value="ECO:0007669"/>
    <property type="project" value="InterPro"/>
</dbReference>
<dbReference type="InterPro" id="IPR004843">
    <property type="entry name" value="Calcineurin-like_PHP"/>
</dbReference>
<dbReference type="PANTHER" id="PTHR12905">
    <property type="entry name" value="METALLOPHOSPHOESTERASE"/>
    <property type="match status" value="1"/>
</dbReference>
<dbReference type="EMBL" id="CAJNOE010000039">
    <property type="protein sequence ID" value="CAF0789360.1"/>
    <property type="molecule type" value="Genomic_DNA"/>
</dbReference>
<evidence type="ECO:0000256" key="1">
    <source>
        <dbReference type="ARBA" id="ARBA00007993"/>
    </source>
</evidence>
<dbReference type="Pfam" id="PF00149">
    <property type="entry name" value="Metallophos"/>
    <property type="match status" value="1"/>
</dbReference>
<evidence type="ECO:0000259" key="2">
    <source>
        <dbReference type="Pfam" id="PF00149"/>
    </source>
</evidence>
<dbReference type="Proteomes" id="UP000663860">
    <property type="component" value="Unassembled WGS sequence"/>
</dbReference>
<dbReference type="AlphaFoldDB" id="A0A819P9Y4"/>
<gene>
    <name evidence="3" type="ORF">IZO911_LOCUS6308</name>
    <name evidence="4" type="ORF">KXQ929_LOCUS29209</name>
</gene>
<dbReference type="CDD" id="cd07379">
    <property type="entry name" value="MPP_239FB"/>
    <property type="match status" value="1"/>
</dbReference>
<accession>A0A819P9Y4</accession>
<evidence type="ECO:0000313" key="5">
    <source>
        <dbReference type="Proteomes" id="UP000663868"/>
    </source>
</evidence>
<feature type="domain" description="Calcineurin-like phosphoesterase" evidence="2">
    <location>
        <begin position="10"/>
        <end position="191"/>
    </location>
</feature>
<evidence type="ECO:0000313" key="4">
    <source>
        <dbReference type="EMBL" id="CAF4013259.1"/>
    </source>
</evidence>
<comment type="similarity">
    <text evidence="1">Belongs to the UPF0046 family.</text>
</comment>
<dbReference type="PANTHER" id="PTHR12905:SF0">
    <property type="entry name" value="CALCINEURIN-LIKE PHOSPHOESTERASE DOMAIN-CONTAINING PROTEIN"/>
    <property type="match status" value="1"/>
</dbReference>
<dbReference type="Proteomes" id="UP000663868">
    <property type="component" value="Unassembled WGS sequence"/>
</dbReference>
<comment type="caution">
    <text evidence="4">The sequence shown here is derived from an EMBL/GenBank/DDBJ whole genome shotgun (WGS) entry which is preliminary data.</text>
</comment>
<proteinExistence type="inferred from homology"/>